<dbReference type="EMBL" id="LK391969">
    <property type="protein sequence ID" value="CEF26382.1"/>
    <property type="molecule type" value="Genomic_DNA"/>
</dbReference>
<dbReference type="PATRIC" id="fig|1461581.3.peg.1289"/>
<dbReference type="RefSeq" id="WP_044498939.1">
    <property type="nucleotide sequence ID" value="NZ_LK391969.1"/>
</dbReference>
<feature type="region of interest" description="Disordered" evidence="1">
    <location>
        <begin position="224"/>
        <end position="250"/>
    </location>
</feature>
<protein>
    <submittedName>
        <fullName evidence="3">Putative integral membrane protein</fullName>
    </submittedName>
</protein>
<dbReference type="EMBL" id="LM997413">
    <property type="protein sequence ID" value="CEA04017.1"/>
    <property type="molecule type" value="Genomic_DNA"/>
</dbReference>
<feature type="compositionally biased region" description="Polar residues" evidence="1">
    <location>
        <begin position="453"/>
        <end position="462"/>
    </location>
</feature>
<evidence type="ECO:0000256" key="2">
    <source>
        <dbReference type="SAM" id="SignalP"/>
    </source>
</evidence>
<feature type="chain" id="PRO_5007378005" evidence="2">
    <location>
        <begin position="23"/>
        <end position="479"/>
    </location>
</feature>
<reference evidence="3" key="1">
    <citation type="submission" date="2014-07" db="EMBL/GenBank/DDBJ databases">
        <authorList>
            <person name="Urmite Genomes Urmite Genomes"/>
        </authorList>
    </citation>
    <scope>NUCLEOTIDE SEQUENCE</scope>
    <source>
        <strain evidence="3">12M76_air</strain>
    </source>
</reference>
<organism evidence="3">
    <name type="scientific">Pseudomonas saudimassiliensis</name>
    <dbReference type="NCBI Taxonomy" id="1461581"/>
    <lineage>
        <taxon>Bacteria</taxon>
        <taxon>Pseudomonadati</taxon>
        <taxon>Pseudomonadota</taxon>
        <taxon>Gammaproteobacteria</taxon>
        <taxon>Pseudomonadales</taxon>
        <taxon>Pseudomonadaceae</taxon>
        <taxon>Pseudomonas</taxon>
    </lineage>
</organism>
<proteinExistence type="predicted"/>
<feature type="region of interest" description="Disordered" evidence="1">
    <location>
        <begin position="447"/>
        <end position="479"/>
    </location>
</feature>
<sequence>MKRRITLFCAIALLASCLTVSAADEVYYRIGGANPISIAASSGIPQSPALVNMGVRWNMDASCGNFDLGYSVSNSLNGVTNTFQNLMGNVIQNAQGAVASLPAMIIQRSYPQLYELLSNGVLQGRLDFDRGKLSCQSMAGQMGDWMMGSRLQQVAAGEAWSNAAASTRDPVQAQAQVEQTAGNDGVTWVGGSKRGGQGQEPINVVTDVVVAGYNLLHERSSLETQPISGGGTGWGAAPTNSGSWPGGGNQAGSVATATGVCRGGMCTLWGTPEDAAIWITKVIGETRLQTCDNCERGAGRAGTGLIKDLEEEQQNILDILTQLLAGSLEINPENLRQVSGGEGLAVSRGVIEAIRADPDSELLAHRLASEMALSRTLIKAMWARRTLLAGMTEPAIAEVSASVQSPIAPALNQKFDSLDRDIDALKTELEIRTAMANNTAMIALERAAGRSEGASQAETFSPDSLFDSRGRPKPSPGTP</sequence>
<dbReference type="PROSITE" id="PS51257">
    <property type="entry name" value="PROKAR_LIPOPROTEIN"/>
    <property type="match status" value="1"/>
</dbReference>
<feature type="signal peptide" evidence="2">
    <location>
        <begin position="1"/>
        <end position="22"/>
    </location>
</feature>
<gene>
    <name evidence="3" type="ORF">BN1049_01311</name>
</gene>
<evidence type="ECO:0000313" key="3">
    <source>
        <dbReference type="EMBL" id="CEA04017.1"/>
    </source>
</evidence>
<evidence type="ECO:0000256" key="1">
    <source>
        <dbReference type="SAM" id="MobiDB-lite"/>
    </source>
</evidence>
<dbReference type="AlphaFoldDB" id="A0A078MF03"/>
<accession>A0A078MF03</accession>
<keyword evidence="2" id="KW-0732">Signal</keyword>
<name>A0A078MF03_9PSED</name>